<dbReference type="SUPFAM" id="SSF52047">
    <property type="entry name" value="RNI-like"/>
    <property type="match status" value="1"/>
</dbReference>
<dbReference type="AlphaFoldDB" id="M7P2D0"/>
<feature type="compositionally biased region" description="Low complexity" evidence="1">
    <location>
        <begin position="64"/>
        <end position="87"/>
    </location>
</feature>
<dbReference type="EMBL" id="AFWA02000016">
    <property type="protein sequence ID" value="EMR08040.1"/>
    <property type="molecule type" value="Genomic_DNA"/>
</dbReference>
<dbReference type="Pfam" id="PF25353">
    <property type="entry name" value="PH_2nd_LRR"/>
    <property type="match status" value="1"/>
</dbReference>
<gene>
    <name evidence="3" type="ORF">PNEG_03482</name>
</gene>
<dbReference type="InterPro" id="IPR057334">
    <property type="entry name" value="PH_2nd_LRR"/>
</dbReference>
<dbReference type="InterPro" id="IPR001849">
    <property type="entry name" value="PH_domain"/>
</dbReference>
<dbReference type="Proteomes" id="UP000011958">
    <property type="component" value="Unassembled WGS sequence"/>
</dbReference>
<dbReference type="InterPro" id="IPR032675">
    <property type="entry name" value="LRR_dom_sf"/>
</dbReference>
<dbReference type="GeneID" id="19897169"/>
<dbReference type="InterPro" id="IPR051279">
    <property type="entry name" value="PP1-Reg/Actin-Interact_Protein"/>
</dbReference>
<dbReference type="PANTHER" id="PTHR24112">
    <property type="entry name" value="LEUCINE-RICH REPEAT, ISOFORM F-RELATED"/>
    <property type="match status" value="1"/>
</dbReference>
<evidence type="ECO:0000313" key="4">
    <source>
        <dbReference type="Proteomes" id="UP000011958"/>
    </source>
</evidence>
<reference evidence="4" key="1">
    <citation type="journal article" date="2016" name="Nat. Commun.">
        <title>Genome analysis of three Pneumocystis species reveals adaptation mechanisms to life exclusively in mammalian hosts.</title>
        <authorList>
            <person name="Ma L."/>
            <person name="Chen Z."/>
            <person name="Huang D.W."/>
            <person name="Kutty G."/>
            <person name="Ishihara M."/>
            <person name="Wang H."/>
            <person name="Abouelleil A."/>
            <person name="Bishop L."/>
            <person name="Davey E."/>
            <person name="Deng R."/>
            <person name="Deng X."/>
            <person name="Fan L."/>
            <person name="Fantoni G."/>
            <person name="Fitzgerald M."/>
            <person name="Gogineni E."/>
            <person name="Goldberg J.M."/>
            <person name="Handley G."/>
            <person name="Hu X."/>
            <person name="Huber C."/>
            <person name="Jiao X."/>
            <person name="Jones K."/>
            <person name="Levin J.Z."/>
            <person name="Liu Y."/>
            <person name="Macdonald P."/>
            <person name="Melnikov A."/>
            <person name="Raley C."/>
            <person name="Sassi M."/>
            <person name="Sherman B.T."/>
            <person name="Song X."/>
            <person name="Sykes S."/>
            <person name="Tran B."/>
            <person name="Walsh L."/>
            <person name="Xia Y."/>
            <person name="Yang J."/>
            <person name="Young S."/>
            <person name="Zeng Q."/>
            <person name="Zheng X."/>
            <person name="Stephens R."/>
            <person name="Nusbaum C."/>
            <person name="Birren B.W."/>
            <person name="Azadi P."/>
            <person name="Lempicki R.A."/>
            <person name="Cuomo C.A."/>
            <person name="Kovacs J.A."/>
        </authorList>
    </citation>
    <scope>NUCLEOTIDE SEQUENCE [LARGE SCALE GENOMIC DNA]</scope>
    <source>
        <strain evidence="4">B123</strain>
    </source>
</reference>
<feature type="domain" description="PH" evidence="2">
    <location>
        <begin position="99"/>
        <end position="236"/>
    </location>
</feature>
<organism evidence="3 4">
    <name type="scientific">Pneumocystis murina (strain B123)</name>
    <name type="common">Mouse pneumocystis pneumonia agent</name>
    <name type="synonym">Pneumocystis carinii f. sp. muris</name>
    <dbReference type="NCBI Taxonomy" id="1069680"/>
    <lineage>
        <taxon>Eukaryota</taxon>
        <taxon>Fungi</taxon>
        <taxon>Dikarya</taxon>
        <taxon>Ascomycota</taxon>
        <taxon>Taphrinomycotina</taxon>
        <taxon>Pneumocystomycetes</taxon>
        <taxon>Pneumocystaceae</taxon>
        <taxon>Pneumocystis</taxon>
    </lineage>
</organism>
<evidence type="ECO:0000256" key="1">
    <source>
        <dbReference type="SAM" id="MobiDB-lite"/>
    </source>
</evidence>
<name>M7P2D0_PNEMU</name>
<dbReference type="RefSeq" id="XP_007875572.1">
    <property type="nucleotide sequence ID" value="XM_007877381.1"/>
</dbReference>
<dbReference type="SMART" id="SM00368">
    <property type="entry name" value="LRR_RI"/>
    <property type="match status" value="3"/>
</dbReference>
<dbReference type="OMA" id="YCEMNDI"/>
<sequence>MIWMERLERNRRNSEAWMSGREGLTWYGRGRLSLREPRDALRRGLEGISGGIWQKGVDLDGPPSRKSSVTSDTSQSSGQTTISGATTPEDGVEQRMVDCVILHGEVMSISTHVGLFQNKKHEYLVLTNDELFKFKSRIKAVMAFPSIAPINECNEKISKVHTIHGIFRKQHMEMDQHSLLLRQIIAIREIGPTSFSIYYDDPFLSSSFSTVSIITLHYRSSDIMRCWIIHIRAAVQLQCVSGAFLSSKQFDYVKNYMKYSYENNKVSEQNFKAFRVIQKLSKSSRSDSGQDDMTKRVFVPRILVIGTYSIHILPIPSLEYPAFSTNTFRPFDIPTHGLLSLSSIIVSPNDDYMRLWFQIPCNSTNCLDFASCKSDEIMAIIKKTIDHLRPHWPNTPFSINLPQDFEALSLSKKSENIKANIESFQNTLRGYAISYGVDASNIYYQIYQKDSKSIFRLLPPTHFVSKKYSNKDYSLLELLAVFRSLRYQSFNEISFADINLSCLKAKKYRHDDANFHERAILNLKAGLERGSVLQEELRDLAIFNKSLIKLNLSGTIPKACMSNDSDEKGSEVVAALMPLNRHELITQVRCFNFSKIELDSVDVDWLLDAVTNRFSRLEGLELSKCGLSCRSLSILLQGLEIQHNTMMTLDLSHNPGMIEINALNDTLSKLSYLKILRLGYCTFDLPETFIQPQSLYSLRLHELCLDGIILSETIIFLISLYLSDYASFSLRILSLKSCGITGTNFAKILNAINLVDQPRDERLQILAGDNRLFDGHDEIVSSILMGRGPARISIASLDYSSEEQFQYLLKAITVSKHISHLDISRIGLPYEASKETCKYLAELFEKNTSLRELDLTGEIGLLQTTGFGSGIAQSLKSLEKNKSLEVLKIEGNSIKEKGAEIIADVLLVNTTLRRIDLDKNMIGFKGFSAIVSAMATNTTVIKLSPFIHDYEHHLLHISIDSNAALTSKTAFSSVRKRHSICSKDLNLIRESLKGTSKVLKEQWNREAMKLESYLTRNRLKLDT</sequence>
<dbReference type="OrthoDB" id="120976at2759"/>
<evidence type="ECO:0000313" key="3">
    <source>
        <dbReference type="EMBL" id="EMR08040.1"/>
    </source>
</evidence>
<feature type="region of interest" description="Disordered" evidence="1">
    <location>
        <begin position="54"/>
        <end position="89"/>
    </location>
</feature>
<dbReference type="VEuPathDB" id="FungiDB:PNEG_03482"/>
<dbReference type="STRING" id="1069680.M7P2D0"/>
<keyword evidence="4" id="KW-1185">Reference proteome</keyword>
<evidence type="ECO:0000259" key="2">
    <source>
        <dbReference type="PROSITE" id="PS50003"/>
    </source>
</evidence>
<dbReference type="PROSITE" id="PS50003">
    <property type="entry name" value="PH_DOMAIN"/>
    <property type="match status" value="1"/>
</dbReference>
<dbReference type="Gene3D" id="3.80.10.10">
    <property type="entry name" value="Ribonuclease Inhibitor"/>
    <property type="match status" value="1"/>
</dbReference>
<protein>
    <recommendedName>
        <fullName evidence="2">PH domain-containing protein</fullName>
    </recommendedName>
</protein>
<dbReference type="eggNOG" id="KOG4308">
    <property type="taxonomic scope" value="Eukaryota"/>
</dbReference>
<accession>M7P2D0</accession>
<comment type="caution">
    <text evidence="3">The sequence shown here is derived from an EMBL/GenBank/DDBJ whole genome shotgun (WGS) entry which is preliminary data.</text>
</comment>
<proteinExistence type="predicted"/>
<dbReference type="HOGENOM" id="CLU_003789_0_0_1"/>